<reference evidence="2 3" key="2">
    <citation type="submission" date="2024-07" db="EMBL/GenBank/DDBJ databases">
        <authorList>
            <person name="Akdeniz Z."/>
        </authorList>
    </citation>
    <scope>NUCLEOTIDE SEQUENCE [LARGE SCALE GENOMIC DNA]</scope>
</reference>
<dbReference type="EMBL" id="CATOUU010000369">
    <property type="protein sequence ID" value="CAI9926530.1"/>
    <property type="molecule type" value="Genomic_DNA"/>
</dbReference>
<gene>
    <name evidence="1" type="ORF">HINF_LOCUS14175</name>
    <name evidence="2" type="ORF">HINF_LOCUS18115</name>
</gene>
<keyword evidence="3" id="KW-1185">Reference proteome</keyword>
<dbReference type="EMBL" id="CAXDID020000046">
    <property type="protein sequence ID" value="CAL6002843.1"/>
    <property type="molecule type" value="Genomic_DNA"/>
</dbReference>
<dbReference type="Proteomes" id="UP001642409">
    <property type="component" value="Unassembled WGS sequence"/>
</dbReference>
<sequence length="379" mass="43891">MIYAICLSYINFEKDLSQLYNYCYSKNSSLILDKDKRIFTLTLNSVMNTNCHVFNKDAHFNLTLGLLNTTLSVLATDYNYLQSVTQLVFKISAEYVLNTYNEEHFALATVYNLQYITQIHVDVYDELKTDLQSCFDLIEVVIVGKQTTFNMCPNQNCVNQLIWNITAKSYIEQISITIDKFTYNLSTINLLETYQNQLCYSEQIQISDTERSTILLVSFILSKLNVLFVQGDTSVSLLYPLKANINDISNVFLAKYSYMYNYYNDTGYEIIFEYDQPKLEAATQFINQLNYDLIVYKLAGSIRTNGGVRSLALTKTGTEFFKNQRSIVFSCGEMKGEQQKTCLQMLYNDYNEYSAISTYNLDIMFYNQGNLVYLIKAYK</sequence>
<organism evidence="1">
    <name type="scientific">Hexamita inflata</name>
    <dbReference type="NCBI Taxonomy" id="28002"/>
    <lineage>
        <taxon>Eukaryota</taxon>
        <taxon>Metamonada</taxon>
        <taxon>Diplomonadida</taxon>
        <taxon>Hexamitidae</taxon>
        <taxon>Hexamitinae</taxon>
        <taxon>Hexamita</taxon>
    </lineage>
</organism>
<dbReference type="AlphaFoldDB" id="A0AA86TSA9"/>
<evidence type="ECO:0000313" key="2">
    <source>
        <dbReference type="EMBL" id="CAL6002843.1"/>
    </source>
</evidence>
<evidence type="ECO:0000313" key="3">
    <source>
        <dbReference type="Proteomes" id="UP001642409"/>
    </source>
</evidence>
<reference evidence="1" key="1">
    <citation type="submission" date="2023-06" db="EMBL/GenBank/DDBJ databases">
        <authorList>
            <person name="Kurt Z."/>
        </authorList>
    </citation>
    <scope>NUCLEOTIDE SEQUENCE</scope>
</reference>
<name>A0AA86TSA9_9EUKA</name>
<proteinExistence type="predicted"/>
<evidence type="ECO:0000313" key="1">
    <source>
        <dbReference type="EMBL" id="CAI9926530.1"/>
    </source>
</evidence>
<comment type="caution">
    <text evidence="1">The sequence shown here is derived from an EMBL/GenBank/DDBJ whole genome shotgun (WGS) entry which is preliminary data.</text>
</comment>
<accession>A0AA86TSA9</accession>
<protein>
    <submittedName>
        <fullName evidence="1">Uncharacterized protein</fullName>
    </submittedName>
</protein>